<feature type="domain" description="Endonuclease/exonuclease/phosphatase" evidence="1">
    <location>
        <begin position="60"/>
        <end position="312"/>
    </location>
</feature>
<protein>
    <submittedName>
        <fullName evidence="2">Endonuclease/exonuclease/phosphatase family protein</fullName>
    </submittedName>
</protein>
<keyword evidence="2" id="KW-0540">Nuclease</keyword>
<dbReference type="AlphaFoldDB" id="A0AAQ3QRW6"/>
<dbReference type="GO" id="GO:0004519">
    <property type="term" value="F:endonuclease activity"/>
    <property type="evidence" value="ECO:0007669"/>
    <property type="project" value="UniProtKB-KW"/>
</dbReference>
<dbReference type="Pfam" id="PF03372">
    <property type="entry name" value="Exo_endo_phos"/>
    <property type="match status" value="1"/>
</dbReference>
<sequence>MLKPRIIKLTCLILLISLGVVFCWYAQSRIFAPYRSVRMVEVMDQAKRPESNVSALKVAAYNIAHGRGGKLGASNWTGASKTEMMVHLEAIANQVKAANVDILVLNEVDFDSSWSRRINQAKVIAAQAGFPYYVEQRNMDISLPFRRYCFGNAILSRHPIEDAQMIRFPALSKKEAIFAGNHDGLLAKIETPIGNIDILACHLEYRSEDIRCQTARVILNLVSESDTPFIAIGDFNSTPGFAKGHSRSGLDENAMDILLDSGLFSVGKPSSEWDAYLTFPSEAPARAIDWILTSPDLKQEALFVDPSTLSDHLMISSEVSLAEEGTLGIH</sequence>
<dbReference type="InterPro" id="IPR051916">
    <property type="entry name" value="GPI-anchor_lipid_remodeler"/>
</dbReference>
<dbReference type="InterPro" id="IPR005135">
    <property type="entry name" value="Endo/exonuclease/phosphatase"/>
</dbReference>
<dbReference type="GO" id="GO:0006506">
    <property type="term" value="P:GPI anchor biosynthetic process"/>
    <property type="evidence" value="ECO:0007669"/>
    <property type="project" value="TreeGrafter"/>
</dbReference>
<dbReference type="Proteomes" id="UP001304300">
    <property type="component" value="Chromosome"/>
</dbReference>
<keyword evidence="2" id="KW-0378">Hydrolase</keyword>
<dbReference type="PANTHER" id="PTHR14859">
    <property type="entry name" value="CALCOFLUOR WHITE HYPERSENSITIVE PROTEIN PRECURSOR"/>
    <property type="match status" value="1"/>
</dbReference>
<gene>
    <name evidence="2" type="ORF">RZN69_13870</name>
</gene>
<evidence type="ECO:0000259" key="1">
    <source>
        <dbReference type="Pfam" id="PF03372"/>
    </source>
</evidence>
<evidence type="ECO:0000313" key="2">
    <source>
        <dbReference type="EMBL" id="WOO39706.1"/>
    </source>
</evidence>
<dbReference type="RefSeq" id="WP_317831698.1">
    <property type="nucleotide sequence ID" value="NZ_CP136920.1"/>
</dbReference>
<dbReference type="SUPFAM" id="SSF56219">
    <property type="entry name" value="DNase I-like"/>
    <property type="match status" value="1"/>
</dbReference>
<dbReference type="KEGG" id="puo:RZN69_13870"/>
<keyword evidence="2" id="KW-0255">Endonuclease</keyword>
<accession>A0AAQ3QRW6</accession>
<evidence type="ECO:0000313" key="3">
    <source>
        <dbReference type="Proteomes" id="UP001304300"/>
    </source>
</evidence>
<dbReference type="InterPro" id="IPR036691">
    <property type="entry name" value="Endo/exonu/phosph_ase_sf"/>
</dbReference>
<keyword evidence="3" id="KW-1185">Reference proteome</keyword>
<reference evidence="2 3" key="1">
    <citation type="submission" date="2023-10" db="EMBL/GenBank/DDBJ databases">
        <title>Rubellicoccus peritrichatus gen. nov., sp. nov., isolated from an algae of coral reef tank.</title>
        <authorList>
            <person name="Luo J."/>
        </authorList>
    </citation>
    <scope>NUCLEOTIDE SEQUENCE [LARGE SCALE GENOMIC DNA]</scope>
    <source>
        <strain evidence="2 3">CR14</strain>
    </source>
</reference>
<dbReference type="EMBL" id="CP136920">
    <property type="protein sequence ID" value="WOO39706.1"/>
    <property type="molecule type" value="Genomic_DNA"/>
</dbReference>
<name>A0AAQ3QRW6_9BACT</name>
<organism evidence="2 3">
    <name type="scientific">Rubellicoccus peritrichatus</name>
    <dbReference type="NCBI Taxonomy" id="3080537"/>
    <lineage>
        <taxon>Bacteria</taxon>
        <taxon>Pseudomonadati</taxon>
        <taxon>Verrucomicrobiota</taxon>
        <taxon>Opitutia</taxon>
        <taxon>Puniceicoccales</taxon>
        <taxon>Cerasicoccaceae</taxon>
        <taxon>Rubellicoccus</taxon>
    </lineage>
</organism>
<dbReference type="Gene3D" id="3.60.10.10">
    <property type="entry name" value="Endonuclease/exonuclease/phosphatase"/>
    <property type="match status" value="1"/>
</dbReference>
<proteinExistence type="predicted"/>
<dbReference type="PANTHER" id="PTHR14859:SF1">
    <property type="entry name" value="PGAP2-INTERACTING PROTEIN"/>
    <property type="match status" value="1"/>
</dbReference>
<dbReference type="GO" id="GO:0016020">
    <property type="term" value="C:membrane"/>
    <property type="evidence" value="ECO:0007669"/>
    <property type="project" value="GOC"/>
</dbReference>